<gene>
    <name evidence="2" type="ORF">TrRE_jg3723</name>
</gene>
<protein>
    <recommendedName>
        <fullName evidence="4">Phytanoyl-CoA dioxygenase</fullName>
    </recommendedName>
</protein>
<dbReference type="OrthoDB" id="10372956at2759"/>
<proteinExistence type="predicted"/>
<organism evidence="2 3">
    <name type="scientific">Triparma retinervis</name>
    <dbReference type="NCBI Taxonomy" id="2557542"/>
    <lineage>
        <taxon>Eukaryota</taxon>
        <taxon>Sar</taxon>
        <taxon>Stramenopiles</taxon>
        <taxon>Ochrophyta</taxon>
        <taxon>Bolidophyceae</taxon>
        <taxon>Parmales</taxon>
        <taxon>Triparmaceae</taxon>
        <taxon>Triparma</taxon>
    </lineage>
</organism>
<keyword evidence="3" id="KW-1185">Reference proteome</keyword>
<dbReference type="EMBL" id="BRXZ01002863">
    <property type="protein sequence ID" value="GMH71772.1"/>
    <property type="molecule type" value="Genomic_DNA"/>
</dbReference>
<accession>A0A9W7AGD1</accession>
<sequence length="371" mass="41280">MMAVALKLIAVWFVVFCAAYVHCGAGGSLSKEIPVVGDSVESALTFELSAESSPGHFDSLKKTFDEHGLVVVKTEIARKDEMVAEAAAHTARGASLLKEISGRDICYDLNLPYEPFSTCFQVTDFSMRAFKRFDVRLGVDSVVRSFPENPLVLAVARKLLNTEDVRVLDVGVVVACPGATMQHWHKDDSSSRNRAIGIFFPLVPEPDIRFGAAEFQAGTHFYGDHNDAPFDFGNDPNGLYVNAPLLDGEFLVYDYLASHRGTPNTHDTKARPLLWAVLGGLDYEKDEVNWAPIGCEMDTECARQEALHMWDMNESRPQLLTDWFAYLADEDDEDWGDLKDYTEEQFTKYYAPEGGTKYREGFNGGGEGEEL</sequence>
<feature type="signal peptide" evidence="1">
    <location>
        <begin position="1"/>
        <end position="19"/>
    </location>
</feature>
<feature type="chain" id="PRO_5040941091" description="Phytanoyl-CoA dioxygenase" evidence="1">
    <location>
        <begin position="20"/>
        <end position="371"/>
    </location>
</feature>
<evidence type="ECO:0000256" key="1">
    <source>
        <dbReference type="SAM" id="SignalP"/>
    </source>
</evidence>
<dbReference type="InterPro" id="IPR051961">
    <property type="entry name" value="Fungal_Metabolite_Diox"/>
</dbReference>
<reference evidence="2" key="1">
    <citation type="submission" date="2022-07" db="EMBL/GenBank/DDBJ databases">
        <title>Genome analysis of Parmales, a sister group of diatoms, reveals the evolutionary specialization of diatoms from phago-mixotrophs to photoautotrophs.</title>
        <authorList>
            <person name="Ban H."/>
            <person name="Sato S."/>
            <person name="Yoshikawa S."/>
            <person name="Kazumasa Y."/>
            <person name="Nakamura Y."/>
            <person name="Ichinomiya M."/>
            <person name="Saitoh K."/>
            <person name="Sato N."/>
            <person name="Blanc-Mathieu R."/>
            <person name="Endo H."/>
            <person name="Kuwata A."/>
            <person name="Ogata H."/>
        </authorList>
    </citation>
    <scope>NUCLEOTIDE SEQUENCE</scope>
</reference>
<dbReference type="Gene3D" id="2.60.120.620">
    <property type="entry name" value="q2cbj1_9rhob like domain"/>
    <property type="match status" value="1"/>
</dbReference>
<dbReference type="PANTHER" id="PTHR37563">
    <property type="entry name" value="PHYTANOYL-COA DIOXYGENASE FAMILY PROTEIN (AFU_ORTHOLOGUE AFUA_2G03330)"/>
    <property type="match status" value="1"/>
</dbReference>
<evidence type="ECO:0000313" key="3">
    <source>
        <dbReference type="Proteomes" id="UP001165082"/>
    </source>
</evidence>
<dbReference type="PANTHER" id="PTHR37563:SF2">
    <property type="entry name" value="PHYTANOYL-COA DIOXYGENASE FAMILY PROTEIN (AFU_ORTHOLOGUE AFUA_2G03330)"/>
    <property type="match status" value="1"/>
</dbReference>
<dbReference type="Proteomes" id="UP001165082">
    <property type="component" value="Unassembled WGS sequence"/>
</dbReference>
<dbReference type="AlphaFoldDB" id="A0A9W7AGD1"/>
<name>A0A9W7AGD1_9STRA</name>
<dbReference type="SUPFAM" id="SSF51197">
    <property type="entry name" value="Clavaminate synthase-like"/>
    <property type="match status" value="1"/>
</dbReference>
<comment type="caution">
    <text evidence="2">The sequence shown here is derived from an EMBL/GenBank/DDBJ whole genome shotgun (WGS) entry which is preliminary data.</text>
</comment>
<evidence type="ECO:0000313" key="2">
    <source>
        <dbReference type="EMBL" id="GMH71772.1"/>
    </source>
</evidence>
<keyword evidence="1" id="KW-0732">Signal</keyword>
<evidence type="ECO:0008006" key="4">
    <source>
        <dbReference type="Google" id="ProtNLM"/>
    </source>
</evidence>